<dbReference type="Proteomes" id="UP001500305">
    <property type="component" value="Unassembled WGS sequence"/>
</dbReference>
<organism evidence="3 4">
    <name type="scientific">Kitasatospora cystarginea</name>
    <dbReference type="NCBI Taxonomy" id="58350"/>
    <lineage>
        <taxon>Bacteria</taxon>
        <taxon>Bacillati</taxon>
        <taxon>Actinomycetota</taxon>
        <taxon>Actinomycetes</taxon>
        <taxon>Kitasatosporales</taxon>
        <taxon>Streptomycetaceae</taxon>
        <taxon>Kitasatospora</taxon>
    </lineage>
</organism>
<feature type="domain" description="Glycosyltransferase 2-like" evidence="2">
    <location>
        <begin position="11"/>
        <end position="138"/>
    </location>
</feature>
<dbReference type="PANTHER" id="PTHR43685:SF2">
    <property type="entry name" value="GLYCOSYLTRANSFERASE 2-LIKE DOMAIN-CONTAINING PROTEIN"/>
    <property type="match status" value="1"/>
</dbReference>
<accession>A0ABN3DC76</accession>
<evidence type="ECO:0000313" key="3">
    <source>
        <dbReference type="EMBL" id="GAA2226867.1"/>
    </source>
</evidence>
<name>A0ABN3DC76_9ACTN</name>
<dbReference type="RefSeq" id="WP_344634261.1">
    <property type="nucleotide sequence ID" value="NZ_BAAATR010000001.1"/>
</dbReference>
<proteinExistence type="predicted"/>
<comment type="caution">
    <text evidence="3">The sequence shown here is derived from an EMBL/GenBank/DDBJ whole genome shotgun (WGS) entry which is preliminary data.</text>
</comment>
<dbReference type="SUPFAM" id="SSF53448">
    <property type="entry name" value="Nucleotide-diphospho-sugar transferases"/>
    <property type="match status" value="1"/>
</dbReference>
<sequence length="381" mass="42962">MNRAHRKPTFSVICPTYNRSRAITDTIASVQRQTFPDWELLVVSDASSDDTDTWVTRCAADDPRIRLIRTRRHGHPSGPRNTGAAAAEGACIAYLDHDDQWRDDHLEVLLSAFTDGAELVATGCVRLDRAGRETSRTDVTALCWHPETQLLSAMFEPSRVAHRRALLDQVGGWRDGHGLEDWDLWLRLSDAGHRFTTMPDRTASLLDDVGTRRYRMLRRRRLTLAAFEVPQHAQALQQELQRRTHVMAFRAARLADTLEWYDRMEATGGLVVPRGFAGSLAAQITRESSSEEGRTVDLSRPDLVVTHREGLFEVSQVLWCTTEEHADRISRLVRVVQARQFALIDQLAQEVTSRHVDGVGSSVPKQRHRGAGDRPHDLTNG</sequence>
<keyword evidence="4" id="KW-1185">Reference proteome</keyword>
<protein>
    <recommendedName>
        <fullName evidence="2">Glycosyltransferase 2-like domain-containing protein</fullName>
    </recommendedName>
</protein>
<evidence type="ECO:0000313" key="4">
    <source>
        <dbReference type="Proteomes" id="UP001500305"/>
    </source>
</evidence>
<dbReference type="PANTHER" id="PTHR43685">
    <property type="entry name" value="GLYCOSYLTRANSFERASE"/>
    <property type="match status" value="1"/>
</dbReference>
<dbReference type="EMBL" id="BAAATR010000001">
    <property type="protein sequence ID" value="GAA2226867.1"/>
    <property type="molecule type" value="Genomic_DNA"/>
</dbReference>
<dbReference type="InterPro" id="IPR029044">
    <property type="entry name" value="Nucleotide-diphossugar_trans"/>
</dbReference>
<reference evidence="3 4" key="1">
    <citation type="journal article" date="2019" name="Int. J. Syst. Evol. Microbiol.">
        <title>The Global Catalogue of Microorganisms (GCM) 10K type strain sequencing project: providing services to taxonomists for standard genome sequencing and annotation.</title>
        <authorList>
            <consortium name="The Broad Institute Genomics Platform"/>
            <consortium name="The Broad Institute Genome Sequencing Center for Infectious Disease"/>
            <person name="Wu L."/>
            <person name="Ma J."/>
        </authorList>
    </citation>
    <scope>NUCLEOTIDE SEQUENCE [LARGE SCALE GENOMIC DNA]</scope>
    <source>
        <strain evidence="3 4">JCM 7356</strain>
    </source>
</reference>
<dbReference type="InterPro" id="IPR001173">
    <property type="entry name" value="Glyco_trans_2-like"/>
</dbReference>
<gene>
    <name evidence="3" type="ORF">GCM10010430_02600</name>
</gene>
<feature type="region of interest" description="Disordered" evidence="1">
    <location>
        <begin position="355"/>
        <end position="381"/>
    </location>
</feature>
<evidence type="ECO:0000256" key="1">
    <source>
        <dbReference type="SAM" id="MobiDB-lite"/>
    </source>
</evidence>
<dbReference type="Pfam" id="PF00535">
    <property type="entry name" value="Glycos_transf_2"/>
    <property type="match status" value="1"/>
</dbReference>
<dbReference type="InterPro" id="IPR050834">
    <property type="entry name" value="Glycosyltransf_2"/>
</dbReference>
<feature type="compositionally biased region" description="Basic and acidic residues" evidence="1">
    <location>
        <begin position="370"/>
        <end position="381"/>
    </location>
</feature>
<dbReference type="Gene3D" id="3.90.550.10">
    <property type="entry name" value="Spore Coat Polysaccharide Biosynthesis Protein SpsA, Chain A"/>
    <property type="match status" value="1"/>
</dbReference>
<evidence type="ECO:0000259" key="2">
    <source>
        <dbReference type="Pfam" id="PF00535"/>
    </source>
</evidence>